<evidence type="ECO:0000256" key="2">
    <source>
        <dbReference type="ARBA" id="ARBA00023125"/>
    </source>
</evidence>
<dbReference type="PANTHER" id="PTHR11019">
    <property type="entry name" value="HTH-TYPE TRANSCRIPTIONAL REGULATOR NIMR"/>
    <property type="match status" value="1"/>
</dbReference>
<proteinExistence type="predicted"/>
<dbReference type="PANTHER" id="PTHR11019:SF159">
    <property type="entry name" value="TRANSCRIPTIONAL REGULATOR-RELATED"/>
    <property type="match status" value="1"/>
</dbReference>
<keyword evidence="7" id="KW-1185">Reference proteome</keyword>
<keyword evidence="2" id="KW-0238">DNA-binding</keyword>
<reference evidence="6" key="1">
    <citation type="submission" date="2023-06" db="EMBL/GenBank/DDBJ databases">
        <title>Phylogenetic Diversity of Rhizobium strains.</title>
        <authorList>
            <person name="Moura F.T."/>
            <person name="Helene L.C.F."/>
            <person name="Hungria M."/>
        </authorList>
    </citation>
    <scope>NUCLEOTIDE SEQUENCE</scope>
    <source>
        <strain evidence="6">CCGE524</strain>
    </source>
</reference>
<dbReference type="Pfam" id="PF12833">
    <property type="entry name" value="HTH_18"/>
    <property type="match status" value="1"/>
</dbReference>
<gene>
    <name evidence="6" type="ORF">PY650_29730</name>
</gene>
<dbReference type="Gene3D" id="1.10.10.60">
    <property type="entry name" value="Homeodomain-like"/>
    <property type="match status" value="2"/>
</dbReference>
<evidence type="ECO:0000256" key="3">
    <source>
        <dbReference type="ARBA" id="ARBA00023163"/>
    </source>
</evidence>
<evidence type="ECO:0000259" key="5">
    <source>
        <dbReference type="PROSITE" id="PS01124"/>
    </source>
</evidence>
<protein>
    <submittedName>
        <fullName evidence="6">AraC family transcriptional regulator</fullName>
    </submittedName>
</protein>
<evidence type="ECO:0000256" key="4">
    <source>
        <dbReference type="SAM" id="MobiDB-lite"/>
    </source>
</evidence>
<dbReference type="PROSITE" id="PS01124">
    <property type="entry name" value="HTH_ARAC_FAMILY_2"/>
    <property type="match status" value="1"/>
</dbReference>
<keyword evidence="3" id="KW-0804">Transcription</keyword>
<dbReference type="SUPFAM" id="SSF46689">
    <property type="entry name" value="Homeodomain-like"/>
    <property type="match status" value="2"/>
</dbReference>
<evidence type="ECO:0000313" key="6">
    <source>
        <dbReference type="EMBL" id="MDL2409730.1"/>
    </source>
</evidence>
<sequence length="340" mass="37852">MEQKVFPPTGSNVKLSTTDLNNLMQAIDIDVIALIEVLLPRGHRVAMGKIDASAIHYNLSGVGHISINGGPQIPISPHLLIIVPPNAPFAIEVDGGNGTPKLISRDCWTHQNGILRVAVPSEQPEIIQICGYFTALFGQSVRLFGDLREPVIEQFEPRDKIDLKLREAMEELLQQEVGVGAMTSSLLKQILVSLLRRSLRSSQQWTERFSILADRQITRAFADMVARPGAAHSIQSLAQSAGLSRSAFMARFSNIFGHSPMVILRDLRMRQAAIDLTTTTMQVDVIAHNAGYESRSSFVRAFRQAYGRDPRDYRRIANEENAEQGIRDAEVCSDRERSRR</sequence>
<dbReference type="InterPro" id="IPR018060">
    <property type="entry name" value="HTH_AraC"/>
</dbReference>
<keyword evidence="1" id="KW-0805">Transcription regulation</keyword>
<dbReference type="PRINTS" id="PR00032">
    <property type="entry name" value="HTHARAC"/>
</dbReference>
<accession>A0ABT7KP00</accession>
<evidence type="ECO:0000313" key="7">
    <source>
        <dbReference type="Proteomes" id="UP001172630"/>
    </source>
</evidence>
<feature type="region of interest" description="Disordered" evidence="4">
    <location>
        <begin position="318"/>
        <end position="340"/>
    </location>
</feature>
<dbReference type="Proteomes" id="UP001172630">
    <property type="component" value="Unassembled WGS sequence"/>
</dbReference>
<organism evidence="6 7">
    <name type="scientific">Rhizobium calliandrae</name>
    <dbReference type="NCBI Taxonomy" id="1312182"/>
    <lineage>
        <taxon>Bacteria</taxon>
        <taxon>Pseudomonadati</taxon>
        <taxon>Pseudomonadota</taxon>
        <taxon>Alphaproteobacteria</taxon>
        <taxon>Hyphomicrobiales</taxon>
        <taxon>Rhizobiaceae</taxon>
        <taxon>Rhizobium/Agrobacterium group</taxon>
        <taxon>Rhizobium</taxon>
    </lineage>
</organism>
<dbReference type="EMBL" id="JARFYN010000057">
    <property type="protein sequence ID" value="MDL2409730.1"/>
    <property type="molecule type" value="Genomic_DNA"/>
</dbReference>
<dbReference type="InterPro" id="IPR020449">
    <property type="entry name" value="Tscrpt_reg_AraC-type_HTH"/>
</dbReference>
<dbReference type="SMART" id="SM00342">
    <property type="entry name" value="HTH_ARAC"/>
    <property type="match status" value="1"/>
</dbReference>
<evidence type="ECO:0000256" key="1">
    <source>
        <dbReference type="ARBA" id="ARBA00023015"/>
    </source>
</evidence>
<feature type="compositionally biased region" description="Basic and acidic residues" evidence="4">
    <location>
        <begin position="325"/>
        <end position="340"/>
    </location>
</feature>
<feature type="domain" description="HTH araC/xylS-type" evidence="5">
    <location>
        <begin position="215"/>
        <end position="316"/>
    </location>
</feature>
<dbReference type="InterPro" id="IPR009057">
    <property type="entry name" value="Homeodomain-like_sf"/>
</dbReference>
<name>A0ABT7KP00_9HYPH</name>
<dbReference type="RefSeq" id="WP_285883350.1">
    <property type="nucleotide sequence ID" value="NZ_JARFYN010000057.1"/>
</dbReference>
<comment type="caution">
    <text evidence="6">The sequence shown here is derived from an EMBL/GenBank/DDBJ whole genome shotgun (WGS) entry which is preliminary data.</text>
</comment>